<dbReference type="RefSeq" id="WP_266605672.1">
    <property type="nucleotide sequence ID" value="NZ_JAPHNL010000333.1"/>
</dbReference>
<comment type="caution">
    <text evidence="1">The sequence shown here is derived from an EMBL/GenBank/DDBJ whole genome shotgun (WGS) entry which is preliminary data.</text>
</comment>
<reference evidence="1" key="1">
    <citation type="submission" date="2022-10" db="EMBL/GenBank/DDBJ databases">
        <title>Streptomyces beihaiensis sp. nov., a chitin degrading actinobacterium, isolated from shrimp pond soil.</title>
        <authorList>
            <person name="Xie J."/>
            <person name="Shen N."/>
        </authorList>
    </citation>
    <scope>NUCLEOTIDE SEQUENCE</scope>
    <source>
        <strain evidence="1">GXMU-J5</strain>
    </source>
</reference>
<keyword evidence="2" id="KW-1185">Reference proteome</keyword>
<accession>A0ABT3U491</accession>
<dbReference type="EMBL" id="JAPHNL010000333">
    <property type="protein sequence ID" value="MCX3064149.1"/>
    <property type="molecule type" value="Genomic_DNA"/>
</dbReference>
<gene>
    <name evidence="1" type="ORF">OFY01_31215</name>
</gene>
<evidence type="ECO:0000313" key="1">
    <source>
        <dbReference type="EMBL" id="MCX3064149.1"/>
    </source>
</evidence>
<protein>
    <submittedName>
        <fullName evidence="1">Uncharacterized protein</fullName>
    </submittedName>
</protein>
<name>A0ABT3U491_9ACTN</name>
<dbReference type="Proteomes" id="UP001163064">
    <property type="component" value="Unassembled WGS sequence"/>
</dbReference>
<proteinExistence type="predicted"/>
<organism evidence="1 2">
    <name type="scientific">Streptomyces beihaiensis</name>
    <dbReference type="NCBI Taxonomy" id="2984495"/>
    <lineage>
        <taxon>Bacteria</taxon>
        <taxon>Bacillati</taxon>
        <taxon>Actinomycetota</taxon>
        <taxon>Actinomycetes</taxon>
        <taxon>Kitasatosporales</taxon>
        <taxon>Streptomycetaceae</taxon>
        <taxon>Streptomyces</taxon>
    </lineage>
</organism>
<sequence>MTHPFLGLPPVSAEHFACVEDRVARLLGVSDSSQDVLITQARRCCRWWRVRGPWRRR</sequence>
<evidence type="ECO:0000313" key="2">
    <source>
        <dbReference type="Proteomes" id="UP001163064"/>
    </source>
</evidence>